<dbReference type="EMBL" id="BBNY01000005">
    <property type="protein sequence ID" value="GAL88953.1"/>
    <property type="molecule type" value="Genomic_DNA"/>
</dbReference>
<evidence type="ECO:0000313" key="1">
    <source>
        <dbReference type="EMBL" id="GAL65498.1"/>
    </source>
</evidence>
<evidence type="ECO:0000313" key="3">
    <source>
        <dbReference type="EMBL" id="GAL88953.1"/>
    </source>
</evidence>
<dbReference type="eggNOG" id="ENOG502ZH9M">
    <property type="taxonomic scope" value="Bacteria"/>
</dbReference>
<evidence type="ECO:0000313" key="4">
    <source>
        <dbReference type="Proteomes" id="UP000029641"/>
    </source>
</evidence>
<dbReference type="Proteomes" id="UP000030184">
    <property type="component" value="Unassembled WGS sequence"/>
</dbReference>
<dbReference type="Proteomes" id="UP000029646">
    <property type="component" value="Unassembled WGS sequence"/>
</dbReference>
<dbReference type="EMBL" id="BBNS01000004">
    <property type="protein sequence ID" value="GAL70059.1"/>
    <property type="molecule type" value="Genomic_DNA"/>
</dbReference>
<evidence type="ECO:0000313" key="2">
    <source>
        <dbReference type="EMBL" id="GAL70059.1"/>
    </source>
</evidence>
<protein>
    <submittedName>
        <fullName evidence="1">Uncharacterized protein</fullName>
    </submittedName>
</protein>
<dbReference type="OrthoDB" id="979203at2"/>
<evidence type="ECO:0000313" key="5">
    <source>
        <dbReference type="Proteomes" id="UP000030184"/>
    </source>
</evidence>
<keyword evidence="5" id="KW-1185">Reference proteome</keyword>
<dbReference type="AlphaFoldDB" id="A0A090VNE5"/>
<sequence>MALNELKKELNKMEKTEIIKLISELYKKVPDAKNYLDIYATGETKELAEKYKKQIEKYIYPNGRNMELRETEARKIIRTVRKMKITALNVELELHYVSCCLEIIEDFGYWNENYYIALGKMFDNAINGIYELGMQDKYNEKIMFLSSKASEYGIELDC</sequence>
<organism evidence="1 4">
    <name type="scientific">Jejuia pallidilutea</name>
    <dbReference type="NCBI Taxonomy" id="504487"/>
    <lineage>
        <taxon>Bacteria</taxon>
        <taxon>Pseudomonadati</taxon>
        <taxon>Bacteroidota</taxon>
        <taxon>Flavobacteriia</taxon>
        <taxon>Flavobacteriales</taxon>
        <taxon>Flavobacteriaceae</taxon>
        <taxon>Jejuia</taxon>
    </lineage>
</organism>
<dbReference type="Proteomes" id="UP000029641">
    <property type="component" value="Unassembled WGS sequence"/>
</dbReference>
<gene>
    <name evidence="1" type="ORF">JCM19301_3958</name>
    <name evidence="2" type="ORF">JCM19302_2634</name>
    <name evidence="3" type="ORF">JCM19538_1942</name>
</gene>
<dbReference type="EMBL" id="BBNR01000001">
    <property type="protein sequence ID" value="GAL65498.1"/>
    <property type="molecule type" value="Genomic_DNA"/>
</dbReference>
<dbReference type="InterPro" id="IPR046153">
    <property type="entry name" value="DUF6155"/>
</dbReference>
<dbReference type="RefSeq" id="WP_042240458.1">
    <property type="nucleotide sequence ID" value="NZ_BBNR01000001.1"/>
</dbReference>
<comment type="caution">
    <text evidence="1">The sequence shown here is derived from an EMBL/GenBank/DDBJ whole genome shotgun (WGS) entry which is preliminary data.</text>
</comment>
<proteinExistence type="predicted"/>
<name>A0A090VNE5_9FLAO</name>
<reference evidence="5" key="1">
    <citation type="journal article" date="2014" name="Genome Announc.">
        <title>Draft Genome Sequence of Marine Flavobacterium Jejuia pallidilutea Strain 11shimoA1 and Pigmentation Mutants.</title>
        <authorList>
            <person name="Takatani N."/>
            <person name="Nakanishi M."/>
            <person name="Meirelles P."/>
            <person name="Mino S."/>
            <person name="Suda W."/>
            <person name="Oshima K."/>
            <person name="Hattori M."/>
            <person name="Ohkuma M."/>
            <person name="Hosokawa M."/>
            <person name="Miyashita K."/>
            <person name="Thompson F.L."/>
            <person name="Niwa A."/>
            <person name="Sawabe T."/>
            <person name="Sawabe T."/>
        </authorList>
    </citation>
    <scope>NUCLEOTIDE SEQUENCE [LARGE SCALE GENOMIC DNA]</scope>
    <source>
        <strain evidence="5">JCM 19538</strain>
    </source>
</reference>
<dbReference type="Pfam" id="PF19652">
    <property type="entry name" value="DUF6155"/>
    <property type="match status" value="1"/>
</dbReference>
<dbReference type="STRING" id="504487.JCM19538_1942"/>
<accession>A0A090VNE5</accession>